<protein>
    <submittedName>
        <fullName evidence="1">Uncharacterized protein</fullName>
    </submittedName>
</protein>
<dbReference type="AlphaFoldDB" id="A0A0M9WCQ8"/>
<comment type="caution">
    <text evidence="1">The sequence shown here is derived from an EMBL/GenBank/DDBJ whole genome shotgun (WGS) entry which is preliminary data.</text>
</comment>
<name>A0A0M9WCQ8_9EURO</name>
<reference evidence="1 2" key="1">
    <citation type="submission" date="2015-08" db="EMBL/GenBank/DDBJ databases">
        <title>Genome sequencing of Penicillium nordicum.</title>
        <authorList>
            <person name="Nguyen H.D."/>
            <person name="Seifert K.A."/>
        </authorList>
    </citation>
    <scope>NUCLEOTIDE SEQUENCE [LARGE SCALE GENOMIC DNA]</scope>
    <source>
        <strain evidence="1 2">DAOMC 185683</strain>
    </source>
</reference>
<sequence length="71" mass="8219">MIFYSNLFNCTISVLKGKTHDCPACVIDNDFAAPQSSVFLRSFQLIARFNSNLFLYLKRKEKHYADPRILS</sequence>
<organism evidence="1 2">
    <name type="scientific">Penicillium nordicum</name>
    <dbReference type="NCBI Taxonomy" id="229535"/>
    <lineage>
        <taxon>Eukaryota</taxon>
        <taxon>Fungi</taxon>
        <taxon>Dikarya</taxon>
        <taxon>Ascomycota</taxon>
        <taxon>Pezizomycotina</taxon>
        <taxon>Eurotiomycetes</taxon>
        <taxon>Eurotiomycetidae</taxon>
        <taxon>Eurotiales</taxon>
        <taxon>Aspergillaceae</taxon>
        <taxon>Penicillium</taxon>
    </lineage>
</organism>
<proteinExistence type="predicted"/>
<evidence type="ECO:0000313" key="1">
    <source>
        <dbReference type="EMBL" id="KOS39752.1"/>
    </source>
</evidence>
<gene>
    <name evidence="1" type="ORF">ACN38_g9387</name>
</gene>
<evidence type="ECO:0000313" key="2">
    <source>
        <dbReference type="Proteomes" id="UP000037696"/>
    </source>
</evidence>
<keyword evidence="2" id="KW-1185">Reference proteome</keyword>
<dbReference type="Proteomes" id="UP000037696">
    <property type="component" value="Unassembled WGS sequence"/>
</dbReference>
<accession>A0A0M9WCQ8</accession>
<dbReference type="EMBL" id="LHQQ01000189">
    <property type="protein sequence ID" value="KOS39752.1"/>
    <property type="molecule type" value="Genomic_DNA"/>
</dbReference>